<dbReference type="Proteomes" id="UP001279410">
    <property type="component" value="Unassembled WGS sequence"/>
</dbReference>
<name>A0AAD3NI13_LATJO</name>
<dbReference type="EMBL" id="BRZM01001551">
    <property type="protein sequence ID" value="GLD73393.1"/>
    <property type="molecule type" value="Genomic_DNA"/>
</dbReference>
<comment type="caution">
    <text evidence="2">The sequence shown here is derived from an EMBL/GenBank/DDBJ whole genome shotgun (WGS) entry which is preliminary data.</text>
</comment>
<gene>
    <name evidence="2" type="ORF">AKAME5_002471800</name>
</gene>
<evidence type="ECO:0000313" key="3">
    <source>
        <dbReference type="Proteomes" id="UP001279410"/>
    </source>
</evidence>
<proteinExistence type="predicted"/>
<accession>A0AAD3NI13</accession>
<dbReference type="GO" id="GO:0016853">
    <property type="term" value="F:isomerase activity"/>
    <property type="evidence" value="ECO:0007669"/>
    <property type="project" value="UniProtKB-KW"/>
</dbReference>
<keyword evidence="2" id="KW-0413">Isomerase</keyword>
<sequence>MAPLSSVQNISWLWGCQTSARGRRYSAGFQAVEAAWLYDTQTCRSWRAREATGVESESSSTLRPEDVKAGELGLGAVPGRSRVQMRSGSGFEVCKP</sequence>
<evidence type="ECO:0000256" key="1">
    <source>
        <dbReference type="SAM" id="MobiDB-lite"/>
    </source>
</evidence>
<dbReference type="AlphaFoldDB" id="A0AAD3NI13"/>
<reference evidence="2" key="1">
    <citation type="submission" date="2022-08" db="EMBL/GenBank/DDBJ databases">
        <title>Genome sequencing of akame (Lates japonicus).</title>
        <authorList>
            <person name="Hashiguchi Y."/>
            <person name="Takahashi H."/>
        </authorList>
    </citation>
    <scope>NUCLEOTIDE SEQUENCE</scope>
    <source>
        <strain evidence="2">Kochi</strain>
    </source>
</reference>
<feature type="region of interest" description="Disordered" evidence="1">
    <location>
        <begin position="52"/>
        <end position="74"/>
    </location>
</feature>
<protein>
    <submittedName>
        <fullName evidence="2">Hydroxypyruvate isomerase</fullName>
    </submittedName>
</protein>
<organism evidence="2 3">
    <name type="scientific">Lates japonicus</name>
    <name type="common">Japanese lates</name>
    <dbReference type="NCBI Taxonomy" id="270547"/>
    <lineage>
        <taxon>Eukaryota</taxon>
        <taxon>Metazoa</taxon>
        <taxon>Chordata</taxon>
        <taxon>Craniata</taxon>
        <taxon>Vertebrata</taxon>
        <taxon>Euteleostomi</taxon>
        <taxon>Actinopterygii</taxon>
        <taxon>Neopterygii</taxon>
        <taxon>Teleostei</taxon>
        <taxon>Neoteleostei</taxon>
        <taxon>Acanthomorphata</taxon>
        <taxon>Carangaria</taxon>
        <taxon>Carangaria incertae sedis</taxon>
        <taxon>Centropomidae</taxon>
        <taxon>Lates</taxon>
    </lineage>
</organism>
<evidence type="ECO:0000313" key="2">
    <source>
        <dbReference type="EMBL" id="GLD73393.1"/>
    </source>
</evidence>
<keyword evidence="3" id="KW-1185">Reference proteome</keyword>